<evidence type="ECO:0000313" key="7">
    <source>
        <dbReference type="EMBL" id="HEF64447.1"/>
    </source>
</evidence>
<dbReference type="CDD" id="cd05311">
    <property type="entry name" value="NAD_bind_2_malic_enz"/>
    <property type="match status" value="2"/>
</dbReference>
<dbReference type="InterPro" id="IPR012302">
    <property type="entry name" value="Malic_NAD-bd"/>
</dbReference>
<protein>
    <submittedName>
        <fullName evidence="7">NADP-dependent malic enzyme</fullName>
    </submittedName>
</protein>
<dbReference type="AlphaFoldDB" id="A0A7C2BDS1"/>
<dbReference type="SUPFAM" id="SSF53223">
    <property type="entry name" value="Aminoacid dehydrogenase-like, N-terminal domain"/>
    <property type="match status" value="2"/>
</dbReference>
<dbReference type="GO" id="GO:0004470">
    <property type="term" value="F:malic enzyme activity"/>
    <property type="evidence" value="ECO:0007669"/>
    <property type="project" value="InterPro"/>
</dbReference>
<dbReference type="InterPro" id="IPR015884">
    <property type="entry name" value="Malic_enzyme_CS"/>
</dbReference>
<keyword evidence="3" id="KW-0479">Metal-binding</keyword>
<comment type="cofactor">
    <cofactor evidence="1">
        <name>Mn(2+)</name>
        <dbReference type="ChEBI" id="CHEBI:29035"/>
    </cofactor>
</comment>
<reference evidence="7" key="1">
    <citation type="journal article" date="2020" name="mSystems">
        <title>Genome- and Community-Level Interaction Insights into Carbon Utilization and Element Cycling Functions of Hydrothermarchaeota in Hydrothermal Sediment.</title>
        <authorList>
            <person name="Zhou Z."/>
            <person name="Liu Y."/>
            <person name="Xu W."/>
            <person name="Pan J."/>
            <person name="Luo Z.H."/>
            <person name="Li M."/>
        </authorList>
    </citation>
    <scope>NUCLEOTIDE SEQUENCE [LARGE SCALE GENOMIC DNA]</scope>
    <source>
        <strain evidence="7">SpSt-222</strain>
    </source>
</reference>
<dbReference type="SMART" id="SM00919">
    <property type="entry name" value="Malic_M"/>
    <property type="match status" value="2"/>
</dbReference>
<feature type="domain" description="Malic enzyme N-terminal" evidence="6">
    <location>
        <begin position="18"/>
        <end position="151"/>
    </location>
</feature>
<dbReference type="FunFam" id="3.40.50.720:FF:000095">
    <property type="entry name" value="NADP-dependent malic enzyme"/>
    <property type="match status" value="1"/>
</dbReference>
<comment type="caution">
    <text evidence="7">The sequence shown here is derived from an EMBL/GenBank/DDBJ whole genome shotgun (WGS) entry which is preliminary data.</text>
</comment>
<proteinExistence type="predicted"/>
<dbReference type="Gene3D" id="3.40.50.10380">
    <property type="entry name" value="Malic enzyme, N-terminal domain"/>
    <property type="match status" value="2"/>
</dbReference>
<dbReference type="GO" id="GO:0016616">
    <property type="term" value="F:oxidoreductase activity, acting on the CH-OH group of donors, NAD or NADP as acceptor"/>
    <property type="evidence" value="ECO:0007669"/>
    <property type="project" value="InterPro"/>
</dbReference>
<accession>A0A7C2BDS1</accession>
<comment type="cofactor">
    <cofactor evidence="2">
        <name>Mg(2+)</name>
        <dbReference type="ChEBI" id="CHEBI:18420"/>
    </cofactor>
</comment>
<gene>
    <name evidence="7" type="ORF">ENP47_02390</name>
</gene>
<dbReference type="InterPro" id="IPR037062">
    <property type="entry name" value="Malic_N_dom_sf"/>
</dbReference>
<dbReference type="Pfam" id="PF00390">
    <property type="entry name" value="malic"/>
    <property type="match status" value="2"/>
</dbReference>
<dbReference type="InterPro" id="IPR051674">
    <property type="entry name" value="Malate_Decarboxylase"/>
</dbReference>
<dbReference type="PANTHER" id="PTHR43237:SF4">
    <property type="entry name" value="NADP-DEPENDENT MALIC ENZYME"/>
    <property type="match status" value="1"/>
</dbReference>
<feature type="domain" description="Malic enzyme NAD-binding" evidence="5">
    <location>
        <begin position="585"/>
        <end position="809"/>
    </location>
</feature>
<dbReference type="InterPro" id="IPR046346">
    <property type="entry name" value="Aminoacid_DH-like_N_sf"/>
</dbReference>
<dbReference type="GO" id="GO:0051287">
    <property type="term" value="F:NAD binding"/>
    <property type="evidence" value="ECO:0007669"/>
    <property type="project" value="InterPro"/>
</dbReference>
<name>A0A7C2BDS1_THERO</name>
<dbReference type="SUPFAM" id="SSF51735">
    <property type="entry name" value="NAD(P)-binding Rossmann-fold domains"/>
    <property type="match status" value="2"/>
</dbReference>
<dbReference type="InterPro" id="IPR036291">
    <property type="entry name" value="NAD(P)-bd_dom_sf"/>
</dbReference>
<evidence type="ECO:0000256" key="4">
    <source>
        <dbReference type="ARBA" id="ARBA00023002"/>
    </source>
</evidence>
<evidence type="ECO:0000256" key="1">
    <source>
        <dbReference type="ARBA" id="ARBA00001936"/>
    </source>
</evidence>
<organism evidence="7">
    <name type="scientific">Thermomicrobium roseum</name>
    <dbReference type="NCBI Taxonomy" id="500"/>
    <lineage>
        <taxon>Bacteria</taxon>
        <taxon>Pseudomonadati</taxon>
        <taxon>Thermomicrobiota</taxon>
        <taxon>Thermomicrobia</taxon>
        <taxon>Thermomicrobiales</taxon>
        <taxon>Thermomicrobiaceae</taxon>
        <taxon>Thermomicrobium</taxon>
    </lineage>
</organism>
<dbReference type="GO" id="GO:0046872">
    <property type="term" value="F:metal ion binding"/>
    <property type="evidence" value="ECO:0007669"/>
    <property type="project" value="UniProtKB-KW"/>
</dbReference>
<dbReference type="InterPro" id="IPR045213">
    <property type="entry name" value="Malic_NAD-bd_bact_type"/>
</dbReference>
<feature type="domain" description="Malic enzyme N-terminal" evidence="6">
    <location>
        <begin position="439"/>
        <end position="573"/>
    </location>
</feature>
<dbReference type="EMBL" id="DSJL01000006">
    <property type="protein sequence ID" value="HEF64447.1"/>
    <property type="molecule type" value="Genomic_DNA"/>
</dbReference>
<evidence type="ECO:0000256" key="3">
    <source>
        <dbReference type="ARBA" id="ARBA00022723"/>
    </source>
</evidence>
<dbReference type="PANTHER" id="PTHR43237">
    <property type="entry name" value="NADP-DEPENDENT MALIC ENZYME"/>
    <property type="match status" value="1"/>
</dbReference>
<dbReference type="Gene3D" id="3.40.50.720">
    <property type="entry name" value="NAD(P)-binding Rossmann-like Domain"/>
    <property type="match status" value="2"/>
</dbReference>
<dbReference type="SMART" id="SM01274">
    <property type="entry name" value="malic"/>
    <property type="match status" value="2"/>
</dbReference>
<evidence type="ECO:0000259" key="5">
    <source>
        <dbReference type="SMART" id="SM00919"/>
    </source>
</evidence>
<sequence length="837" mass="89620">MYLLDQPDAALAYRRQYRGLIGIASKVPLRDRAMLSLVYTPGVAEACRVISQDEVASFDLTGRGNTVAILTDASDLFGPTRAPVEAALPLLEAKAVLFKTFAGVDAVPIGVDLTDPLEIVEVARSLIPTFGAICLDHIRAPHSFTIQDHLEKAAPIPVFSNQHHGTAILVLGALKNALEVVGKRLDQVRVVIAGAGLAGIGVARLLTRVGVKDLIVCDRAGAIYLGRPYRMNWAKAYLAKETNPERRRGSLADVLKGADVFIGLARGNILTPEMVASMAADPIVFALALPTPEIDPNLARQAGAAVVATGRSDYPNMMDVSLVFPGVFRGLLDSGARNIRLRTLIYAAEALASLVPPEQRGPEHIVPQIFDFRVAPAIAAAVVQAALETGEATREVDPQQVAENTRRYIYEGAFEPPRVSSRRPRSLNEQALDLRRRYRGVLEIRSKLPVRDHHILNLLYLPPAALAPVEEVRQHREAVYDLTVKGNLVAIVTDGSAVLGLGDIGPQAALPVMEGKAVLFQSLGGVEAFPICIAERDPERIVDVVAAIAPSFGGINLEDISAPRCFEIEAALKERLDMPVFHDDQHGTAIVVLAGLINAFKLRGTPLSEAKIVINGAGAAGIATAKLLLVYGVGDIVLCDRHGAIYREREVGMNRYKMEIARLTNKAGVRGSLADALVGADAFIGLSSPNILTPEMIRTMAPGPIVFALANPDPEIHPDLAYEAGALVVATGRSDFPNQVNNSLAFPGVFRGALDVRARDINDAMKLAAAQAIAELVTPRQLSPQFVIPDSLDLNVPPAVAAAVARAAIETGVARVQVDPDEVAARTRELLYEGVRR</sequence>
<dbReference type="InterPro" id="IPR012301">
    <property type="entry name" value="Malic_N_dom"/>
</dbReference>
<evidence type="ECO:0000259" key="6">
    <source>
        <dbReference type="SMART" id="SM01274"/>
    </source>
</evidence>
<keyword evidence="4" id="KW-0560">Oxidoreductase</keyword>
<dbReference type="Pfam" id="PF03949">
    <property type="entry name" value="Malic_M"/>
    <property type="match status" value="2"/>
</dbReference>
<dbReference type="PROSITE" id="PS00331">
    <property type="entry name" value="MALIC_ENZYMES"/>
    <property type="match status" value="1"/>
</dbReference>
<evidence type="ECO:0000256" key="2">
    <source>
        <dbReference type="ARBA" id="ARBA00001946"/>
    </source>
</evidence>
<feature type="domain" description="Malic enzyme NAD-binding" evidence="5">
    <location>
        <begin position="164"/>
        <end position="387"/>
    </location>
</feature>